<dbReference type="EMBL" id="SVCA01000007">
    <property type="protein sequence ID" value="MBE6085498.1"/>
    <property type="molecule type" value="Genomic_DNA"/>
</dbReference>
<evidence type="ECO:0000313" key="2">
    <source>
        <dbReference type="Proteomes" id="UP000772151"/>
    </source>
</evidence>
<reference evidence="1" key="1">
    <citation type="submission" date="2019-04" db="EMBL/GenBank/DDBJ databases">
        <title>Evolution of Biomass-Degrading Anaerobic Consortia Revealed by Metagenomics.</title>
        <authorList>
            <person name="Peng X."/>
        </authorList>
    </citation>
    <scope>NUCLEOTIDE SEQUENCE</scope>
    <source>
        <strain evidence="1">SIG242</strain>
    </source>
</reference>
<dbReference type="SUPFAM" id="SSF63825">
    <property type="entry name" value="YWTD domain"/>
    <property type="match status" value="1"/>
</dbReference>
<comment type="caution">
    <text evidence="1">The sequence shown here is derived from an EMBL/GenBank/DDBJ whole genome shotgun (WGS) entry which is preliminary data.</text>
</comment>
<sequence length="723" mass="84682">MYIEKGYNKFNFIELLLALANIKISVSDVNIMQEKYSLCEDWRKKIEGKKIVCFWLSQSVIVGDMNADIYRAMGVLDYIRKICKQNKEFIIWWIDDGAMGEFIEQGDNNVLQKKYDYQLFLNSIKDDSQVIYDNSGKFKRVLSVADIFFGDEGYLSNAFRRVRKPVFIQDAKRQNFSSSRYVTLDDWLKNITDKYRKSTWKEPNGWQKACHGRKIVLYYQDVEALIGRSEAVIDRLERMSRLAQKRKKICFYWCGSQNNEKVVSILPEKLKKRYRECQQIFHKEENCIVDTINTIIDSLPIVDAYYGDDGIWIDEFLEFGKNVIHQSYDLRANEELIMPTLLESSFLLNYIDGVWVGDAYYFTSWYGGNGLFYVIKGTRSARFVSHIPISNNTERNNLFCAIEHYEGKLFLIPTKARELMIYDLCSGEWNRIGISRKYMWDSFSLFSRAIRQENIIWLMPLSYYAIGRLDLKSKKLKLIGGWGGDVQPYIYNPDSQHFVGAVKSREHICFGAYQSNHIIVLSIRNQDVRVERLEIIGCGLTGICTDGEDFWLVARDGDGSIYQWSPQNGIKGKISGILPDSFDGQLLYQGGNLWLFSACDDSYIKYNIKSRRISKREHYLPIHLQGKLNLRKAYVDDKYLYFLPNMSEEFLRINVKTEEVEIMTIKLDENDLRSFMKEQFNGNEFKDNDFYSDNEMASYLEECNLQLERLNLAGKKIYENFTN</sequence>
<gene>
    <name evidence="1" type="ORF">E7203_08635</name>
</gene>
<organism evidence="1 2">
    <name type="scientific">Selenomonas ruminantium</name>
    <dbReference type="NCBI Taxonomy" id="971"/>
    <lineage>
        <taxon>Bacteria</taxon>
        <taxon>Bacillati</taxon>
        <taxon>Bacillota</taxon>
        <taxon>Negativicutes</taxon>
        <taxon>Selenomonadales</taxon>
        <taxon>Selenomonadaceae</taxon>
        <taxon>Selenomonas</taxon>
    </lineage>
</organism>
<evidence type="ECO:0000313" key="1">
    <source>
        <dbReference type="EMBL" id="MBE6085498.1"/>
    </source>
</evidence>
<name>A0A927ZZE0_SELRU</name>
<dbReference type="Proteomes" id="UP000772151">
    <property type="component" value="Unassembled WGS sequence"/>
</dbReference>
<proteinExistence type="predicted"/>
<accession>A0A927ZZE0</accession>
<dbReference type="RefSeq" id="WP_303669599.1">
    <property type="nucleotide sequence ID" value="NZ_SVCA01000007.1"/>
</dbReference>
<protein>
    <submittedName>
        <fullName evidence="1">Uncharacterized protein</fullName>
    </submittedName>
</protein>
<dbReference type="AlphaFoldDB" id="A0A927ZZE0"/>